<accession>A0A9W4IR22</accession>
<dbReference type="GO" id="GO:0016779">
    <property type="term" value="F:nucleotidyltransferase activity"/>
    <property type="evidence" value="ECO:0007669"/>
    <property type="project" value="UniProtKB-UniRule"/>
</dbReference>
<sequence>MPAKELKEPCMECKDAEFQITVRQRKLCNFCYKRFVAYKVIARMSRYRPYGLDQPRHQLLLPVSFGVSSSVLLHILDTDRQRRLDESRLVGYDFHIIVVDPSTVSETAQASFDQKFELMQKSFPAHTFTRVPFHSIFDHASEMEEIMREYAGTHFKDDTSLSNEERLAAFRASISTATSQADIDTILLTRLIVAFAKKFECKSVLWGDSDSRLAAKALAGVAKGRGASLTWQVSDGMSPWGLEFEYPLRDLYKAELLQYESLCPELSDIVIPDQAPSENVLTKNLSIDELMLRYVQSQGAKYPGVMANVARTANKLESSTSGAAATCALCAGLLGNTEGNTGVTVANQAQDNHSSQFCYGCMRSRPEELC</sequence>
<comment type="caution">
    <text evidence="4">The sequence shown here is derived from an EMBL/GenBank/DDBJ whole genome shotgun (WGS) entry which is preliminary data.</text>
</comment>
<dbReference type="GO" id="GO:0032447">
    <property type="term" value="P:protein urmylation"/>
    <property type="evidence" value="ECO:0007669"/>
    <property type="project" value="UniProtKB-UniRule"/>
</dbReference>
<dbReference type="HAMAP" id="MF_03054">
    <property type="entry name" value="CTU2"/>
    <property type="match status" value="1"/>
</dbReference>
<dbReference type="FunFam" id="3.40.50.620:FF:000143">
    <property type="entry name" value="Cytoplasmic tRNA 2-thiolation protein 2"/>
    <property type="match status" value="1"/>
</dbReference>
<evidence type="ECO:0000313" key="5">
    <source>
        <dbReference type="Proteomes" id="UP001152646"/>
    </source>
</evidence>
<keyword evidence="2 3" id="KW-0819">tRNA processing</keyword>
<name>A0A9W4IR22_9EURO</name>
<comment type="pathway">
    <text evidence="3">tRNA modification; 5-methoxycarbonylmethyl-2-thiouridine-tRNA biosynthesis.</text>
</comment>
<dbReference type="OrthoDB" id="25129at2759"/>
<dbReference type="GO" id="GO:0016783">
    <property type="term" value="F:sulfurtransferase activity"/>
    <property type="evidence" value="ECO:0007669"/>
    <property type="project" value="TreeGrafter"/>
</dbReference>
<comment type="function">
    <text evidence="3">Plays a central role in 2-thiolation of mcm(5)S(2)U at tRNA wobble positions of tRNA(Lys), tRNA(Glu) and tRNA(Gln). May act by forming a heterodimer with NCS6 that ligates sulfur from thiocarboxylated URM1 onto the uridine of tRNAs at wobble position. Prior mcm(5) tRNA modification by the elongator complex is required for 2-thiolation. May also be involved in protein urmylation.</text>
</comment>
<keyword evidence="1 3" id="KW-0963">Cytoplasm</keyword>
<dbReference type="SUPFAM" id="SSF52402">
    <property type="entry name" value="Adenine nucleotide alpha hydrolases-like"/>
    <property type="match status" value="1"/>
</dbReference>
<comment type="subcellular location">
    <subcellularLocation>
        <location evidence="3">Cytoplasm</location>
    </subcellularLocation>
</comment>
<dbReference type="InterPro" id="IPR019407">
    <property type="entry name" value="CTU2"/>
</dbReference>
<protein>
    <recommendedName>
        <fullName evidence="3">Cytoplasmic tRNA 2-thiolation protein 2</fullName>
    </recommendedName>
</protein>
<dbReference type="PANTHER" id="PTHR20882:SF14">
    <property type="entry name" value="CYTOPLASMIC TRNA 2-THIOLATION PROTEIN 2"/>
    <property type="match status" value="1"/>
</dbReference>
<gene>
    <name evidence="3" type="primary">NCS2</name>
    <name evidence="3" type="synonym">CTU2</name>
    <name evidence="4" type="ORF">PSALAMII_LOCUS3425</name>
</gene>
<dbReference type="InterPro" id="IPR014729">
    <property type="entry name" value="Rossmann-like_a/b/a_fold"/>
</dbReference>
<dbReference type="PANTHER" id="PTHR20882">
    <property type="entry name" value="CYTOPLASMIC TRNA 2-THIOLATION PROTEIN 2"/>
    <property type="match status" value="1"/>
</dbReference>
<reference evidence="4" key="1">
    <citation type="submission" date="2021-07" db="EMBL/GenBank/DDBJ databases">
        <authorList>
            <person name="Branca A.L. A."/>
        </authorList>
    </citation>
    <scope>NUCLEOTIDE SEQUENCE</scope>
</reference>
<comment type="similarity">
    <text evidence="3">Belongs to the CTU2/NCS2 family.</text>
</comment>
<proteinExistence type="inferred from homology"/>
<evidence type="ECO:0000256" key="3">
    <source>
        <dbReference type="HAMAP-Rule" id="MF_03054"/>
    </source>
</evidence>
<evidence type="ECO:0000256" key="2">
    <source>
        <dbReference type="ARBA" id="ARBA00022694"/>
    </source>
</evidence>
<dbReference type="GO" id="GO:0002143">
    <property type="term" value="P:tRNA wobble position uridine thiolation"/>
    <property type="evidence" value="ECO:0007669"/>
    <property type="project" value="TreeGrafter"/>
</dbReference>
<organism evidence="4 5">
    <name type="scientific">Penicillium salamii</name>
    <dbReference type="NCBI Taxonomy" id="1612424"/>
    <lineage>
        <taxon>Eukaryota</taxon>
        <taxon>Fungi</taxon>
        <taxon>Dikarya</taxon>
        <taxon>Ascomycota</taxon>
        <taxon>Pezizomycotina</taxon>
        <taxon>Eurotiomycetes</taxon>
        <taxon>Eurotiomycetidae</taxon>
        <taxon>Eurotiales</taxon>
        <taxon>Aspergillaceae</taxon>
        <taxon>Penicillium</taxon>
    </lineage>
</organism>
<dbReference type="GO" id="GO:0005829">
    <property type="term" value="C:cytosol"/>
    <property type="evidence" value="ECO:0007669"/>
    <property type="project" value="TreeGrafter"/>
</dbReference>
<evidence type="ECO:0000256" key="1">
    <source>
        <dbReference type="ARBA" id="ARBA00022490"/>
    </source>
</evidence>
<dbReference type="Gene3D" id="3.40.50.620">
    <property type="entry name" value="HUPs"/>
    <property type="match status" value="1"/>
</dbReference>
<dbReference type="AlphaFoldDB" id="A0A9W4IR22"/>
<evidence type="ECO:0000313" key="4">
    <source>
        <dbReference type="EMBL" id="CAG8354941.1"/>
    </source>
</evidence>
<dbReference type="GO" id="GO:0000049">
    <property type="term" value="F:tRNA binding"/>
    <property type="evidence" value="ECO:0007669"/>
    <property type="project" value="InterPro"/>
</dbReference>
<dbReference type="EMBL" id="CAJVPA010000111">
    <property type="protein sequence ID" value="CAG8354941.1"/>
    <property type="molecule type" value="Genomic_DNA"/>
</dbReference>
<dbReference type="Pfam" id="PF10288">
    <property type="entry name" value="CTU2"/>
    <property type="match status" value="1"/>
</dbReference>
<dbReference type="Proteomes" id="UP001152646">
    <property type="component" value="Unassembled WGS sequence"/>
</dbReference>